<evidence type="ECO:0000256" key="10">
    <source>
        <dbReference type="SAM" id="MobiDB-lite"/>
    </source>
</evidence>
<evidence type="ECO:0000313" key="11">
    <source>
        <dbReference type="EMBL" id="UUX50096.1"/>
    </source>
</evidence>
<keyword evidence="5 9" id="KW-0653">Protein transport</keyword>
<feature type="compositionally biased region" description="Basic and acidic residues" evidence="10">
    <location>
        <begin position="130"/>
        <end position="142"/>
    </location>
</feature>
<reference evidence="11" key="1">
    <citation type="submission" date="2022-08" db="EMBL/GenBank/DDBJ databases">
        <title>Nisaea acidiphila sp. nov., isolated from a marine algal debris and emended description of the genus Nisaea Urios et al. 2008.</title>
        <authorList>
            <person name="Kwon K."/>
        </authorList>
    </citation>
    <scope>NUCLEOTIDE SEQUENCE</scope>
    <source>
        <strain evidence="11">MEBiC11861</strain>
    </source>
</reference>
<dbReference type="GO" id="GO:0033281">
    <property type="term" value="C:TAT protein transport complex"/>
    <property type="evidence" value="ECO:0007669"/>
    <property type="project" value="UniProtKB-UniRule"/>
</dbReference>
<proteinExistence type="inferred from homology"/>
<comment type="similarity">
    <text evidence="9">Belongs to the TatB family.</text>
</comment>
<feature type="region of interest" description="Disordered" evidence="10">
    <location>
        <begin position="66"/>
        <end position="149"/>
    </location>
</feature>
<dbReference type="InterPro" id="IPR003369">
    <property type="entry name" value="TatA/B/E"/>
</dbReference>
<evidence type="ECO:0000256" key="3">
    <source>
        <dbReference type="ARBA" id="ARBA00022475"/>
    </source>
</evidence>
<evidence type="ECO:0000256" key="6">
    <source>
        <dbReference type="ARBA" id="ARBA00022989"/>
    </source>
</evidence>
<dbReference type="NCBIfam" id="TIGR01410">
    <property type="entry name" value="tatB"/>
    <property type="match status" value="1"/>
</dbReference>
<feature type="compositionally biased region" description="Low complexity" evidence="10">
    <location>
        <begin position="120"/>
        <end position="129"/>
    </location>
</feature>
<evidence type="ECO:0000256" key="5">
    <source>
        <dbReference type="ARBA" id="ARBA00022927"/>
    </source>
</evidence>
<evidence type="ECO:0000256" key="2">
    <source>
        <dbReference type="ARBA" id="ARBA00022448"/>
    </source>
</evidence>
<dbReference type="InterPro" id="IPR018448">
    <property type="entry name" value="TatB"/>
</dbReference>
<dbReference type="GO" id="GO:0043953">
    <property type="term" value="P:protein transport by the Tat complex"/>
    <property type="evidence" value="ECO:0007669"/>
    <property type="project" value="UniProtKB-UniRule"/>
</dbReference>
<dbReference type="KEGG" id="naci:NUH88_00025"/>
<dbReference type="EMBL" id="CP102480">
    <property type="protein sequence ID" value="UUX50096.1"/>
    <property type="molecule type" value="Genomic_DNA"/>
</dbReference>
<organism evidence="11 12">
    <name type="scientific">Nisaea acidiphila</name>
    <dbReference type="NCBI Taxonomy" id="1862145"/>
    <lineage>
        <taxon>Bacteria</taxon>
        <taxon>Pseudomonadati</taxon>
        <taxon>Pseudomonadota</taxon>
        <taxon>Alphaproteobacteria</taxon>
        <taxon>Rhodospirillales</taxon>
        <taxon>Thalassobaculaceae</taxon>
        <taxon>Nisaea</taxon>
    </lineage>
</organism>
<keyword evidence="2 9" id="KW-0813">Transport</keyword>
<gene>
    <name evidence="9 11" type="primary">tatB</name>
    <name evidence="11" type="ORF">NUH88_00025</name>
</gene>
<dbReference type="RefSeq" id="WP_257769112.1">
    <property type="nucleotide sequence ID" value="NZ_CP102480.1"/>
</dbReference>
<keyword evidence="6 9" id="KW-1133">Transmembrane helix</keyword>
<keyword evidence="4 9" id="KW-0812">Transmembrane</keyword>
<evidence type="ECO:0000256" key="8">
    <source>
        <dbReference type="ARBA" id="ARBA00023136"/>
    </source>
</evidence>
<dbReference type="HAMAP" id="MF_00237">
    <property type="entry name" value="TatB"/>
    <property type="match status" value="1"/>
</dbReference>
<keyword evidence="7 9" id="KW-0811">Translocation</keyword>
<accession>A0A9J7ARW3</accession>
<evidence type="ECO:0000256" key="9">
    <source>
        <dbReference type="HAMAP-Rule" id="MF_00237"/>
    </source>
</evidence>
<dbReference type="AlphaFoldDB" id="A0A9J7ARW3"/>
<dbReference type="Gene3D" id="1.20.5.3310">
    <property type="match status" value="1"/>
</dbReference>
<dbReference type="Pfam" id="PF02416">
    <property type="entry name" value="TatA_B_E"/>
    <property type="match status" value="1"/>
</dbReference>
<evidence type="ECO:0000256" key="1">
    <source>
        <dbReference type="ARBA" id="ARBA00004167"/>
    </source>
</evidence>
<sequence length="149" mass="16352">MFDLGWQEFMLIAFVAVVVVGPRDLPRVVRSVSTYIRKARSVAREFQNSLEEVAREAELDDLRKEAKSISGGNLEKKMNEWVDPSGETQKEMERIASQAKDVASSRPVDSPAEDKPDASPEPAAEQPPAAEEKPKPETKSAEKSAAAGQ</sequence>
<keyword evidence="3 9" id="KW-1003">Cell membrane</keyword>
<evidence type="ECO:0000256" key="4">
    <source>
        <dbReference type="ARBA" id="ARBA00022692"/>
    </source>
</evidence>
<keyword evidence="12" id="KW-1185">Reference proteome</keyword>
<keyword evidence="8 9" id="KW-0472">Membrane</keyword>
<protein>
    <recommendedName>
        <fullName evidence="9">Sec-independent protein translocase protein TatB</fullName>
    </recommendedName>
</protein>
<dbReference type="PANTHER" id="PTHR33162">
    <property type="entry name" value="SEC-INDEPENDENT PROTEIN TRANSLOCASE PROTEIN TATA, CHLOROPLASTIC"/>
    <property type="match status" value="1"/>
</dbReference>
<comment type="subunit">
    <text evidence="9">The Tat system comprises two distinct complexes: a TatABC complex, containing multiple copies of TatA, TatB and TatC subunits, and a separate TatA complex, containing only TatA subunits. Substrates initially bind to the TatABC complex, which probably triggers association of the separate TatA complex to form the active translocon.</text>
</comment>
<dbReference type="GO" id="GO:0008320">
    <property type="term" value="F:protein transmembrane transporter activity"/>
    <property type="evidence" value="ECO:0007669"/>
    <property type="project" value="UniProtKB-UniRule"/>
</dbReference>
<dbReference type="PANTHER" id="PTHR33162:SF1">
    <property type="entry name" value="SEC-INDEPENDENT PROTEIN TRANSLOCASE PROTEIN TATA, CHLOROPLASTIC"/>
    <property type="match status" value="1"/>
</dbReference>
<evidence type="ECO:0000256" key="7">
    <source>
        <dbReference type="ARBA" id="ARBA00023010"/>
    </source>
</evidence>
<name>A0A9J7ARW3_9PROT</name>
<evidence type="ECO:0000313" key="12">
    <source>
        <dbReference type="Proteomes" id="UP001060336"/>
    </source>
</evidence>
<comment type="function">
    <text evidence="9">Part of the twin-arginine translocation (Tat) system that transports large folded proteins containing a characteristic twin-arginine motif in their signal peptide across membranes. Together with TatC, TatB is part of a receptor directly interacting with Tat signal peptides. TatB may form an oligomeric binding site that transiently accommodates folded Tat precursor proteins before their translocation.</text>
</comment>
<comment type="subcellular location">
    <subcellularLocation>
        <location evidence="9">Cell membrane</location>
        <topology evidence="9">Single-pass membrane protein</topology>
    </subcellularLocation>
    <subcellularLocation>
        <location evidence="1">Membrane</location>
        <topology evidence="1">Single-pass membrane protein</topology>
    </subcellularLocation>
</comment>
<dbReference type="PRINTS" id="PR01506">
    <property type="entry name" value="TATBPROTEIN"/>
</dbReference>
<dbReference type="Proteomes" id="UP001060336">
    <property type="component" value="Chromosome"/>
</dbReference>